<protein>
    <recommendedName>
        <fullName evidence="5">E3 ubiquitin-protein ligase</fullName>
        <ecNumber evidence="5">2.3.2.27</ecNumber>
    </recommendedName>
</protein>
<dbReference type="FunFam" id="3.30.40.10:FF:000097">
    <property type="entry name" value="E3 ubiquitin-protein ligase DTX4"/>
    <property type="match status" value="1"/>
</dbReference>
<dbReference type="Pfam" id="PF18102">
    <property type="entry name" value="DTC"/>
    <property type="match status" value="1"/>
</dbReference>
<comment type="subcellular location">
    <subcellularLocation>
        <location evidence="5">Cytoplasm</location>
    </subcellularLocation>
</comment>
<accession>A0AAV9RXN9</accession>
<evidence type="ECO:0000256" key="2">
    <source>
        <dbReference type="ARBA" id="ARBA00004906"/>
    </source>
</evidence>
<evidence type="ECO:0000313" key="8">
    <source>
        <dbReference type="Proteomes" id="UP001311232"/>
    </source>
</evidence>
<proteinExistence type="inferred from homology"/>
<name>A0AAV9RXN9_9TELE</name>
<dbReference type="InterPro" id="IPR039399">
    <property type="entry name" value="Deltex_C_sf"/>
</dbReference>
<keyword evidence="5" id="KW-0862">Zinc</keyword>
<gene>
    <name evidence="7" type="primary">DTX1</name>
    <name evidence="7" type="ORF">CRENBAI_015983</name>
</gene>
<feature type="domain" description="Deltex C-terminal" evidence="6">
    <location>
        <begin position="82"/>
        <end position="189"/>
    </location>
</feature>
<evidence type="ECO:0000256" key="5">
    <source>
        <dbReference type="RuleBase" id="RU367105"/>
    </source>
</evidence>
<dbReference type="GO" id="GO:0061630">
    <property type="term" value="F:ubiquitin protein ligase activity"/>
    <property type="evidence" value="ECO:0007669"/>
    <property type="project" value="UniProtKB-UniRule"/>
</dbReference>
<comment type="similarity">
    <text evidence="5">Belongs to the Deltex family.</text>
</comment>
<dbReference type="GO" id="GO:0016567">
    <property type="term" value="P:protein ubiquitination"/>
    <property type="evidence" value="ECO:0007669"/>
    <property type="project" value="UniProtKB-UniRule"/>
</dbReference>
<dbReference type="GO" id="GO:0008270">
    <property type="term" value="F:zinc ion binding"/>
    <property type="evidence" value="ECO:0007669"/>
    <property type="project" value="UniProtKB-KW"/>
</dbReference>
<evidence type="ECO:0000256" key="1">
    <source>
        <dbReference type="ARBA" id="ARBA00000900"/>
    </source>
</evidence>
<sequence length="196" mass="22160">MRTHIYIVTIDSKQDSKVGKNPEDVVRRYTEKIKVVPDEDCTICMERLVMSSGYEGVLQHKGIKPELVGKLGKCGHMYHLLCLVAMYNNGNKTNEHPNPGKKFSARGFPRHCYLPDNEKGRRVLKLLIMAWDRRLIFTIGTSSTTGESDTVVWNEIHHKTEFGSNLTGHGYPDPNYLDNVLTELSAQGVGEDNLKD</sequence>
<dbReference type="GO" id="GO:0005737">
    <property type="term" value="C:cytoplasm"/>
    <property type="evidence" value="ECO:0007669"/>
    <property type="project" value="UniProtKB-SubCell"/>
</dbReference>
<organism evidence="7 8">
    <name type="scientific">Crenichthys baileyi</name>
    <name type="common">White River springfish</name>
    <dbReference type="NCBI Taxonomy" id="28760"/>
    <lineage>
        <taxon>Eukaryota</taxon>
        <taxon>Metazoa</taxon>
        <taxon>Chordata</taxon>
        <taxon>Craniata</taxon>
        <taxon>Vertebrata</taxon>
        <taxon>Euteleostomi</taxon>
        <taxon>Actinopterygii</taxon>
        <taxon>Neopterygii</taxon>
        <taxon>Teleostei</taxon>
        <taxon>Neoteleostei</taxon>
        <taxon>Acanthomorphata</taxon>
        <taxon>Ovalentaria</taxon>
        <taxon>Atherinomorphae</taxon>
        <taxon>Cyprinodontiformes</taxon>
        <taxon>Goodeidae</taxon>
        <taxon>Crenichthys</taxon>
    </lineage>
</organism>
<dbReference type="AlphaFoldDB" id="A0AAV9RXN9"/>
<keyword evidence="8" id="KW-1185">Reference proteome</keyword>
<dbReference type="InterPro" id="IPR039398">
    <property type="entry name" value="Deltex_fam"/>
</dbReference>
<dbReference type="SUPFAM" id="SSF57850">
    <property type="entry name" value="RING/U-box"/>
    <property type="match status" value="1"/>
</dbReference>
<evidence type="ECO:0000256" key="3">
    <source>
        <dbReference type="ARBA" id="ARBA00022679"/>
    </source>
</evidence>
<evidence type="ECO:0000259" key="6">
    <source>
        <dbReference type="Pfam" id="PF18102"/>
    </source>
</evidence>
<dbReference type="EC" id="2.3.2.27" evidence="5"/>
<dbReference type="EMBL" id="JAHHUM010001188">
    <property type="protein sequence ID" value="KAK5613800.1"/>
    <property type="molecule type" value="Genomic_DNA"/>
</dbReference>
<keyword evidence="5" id="KW-0863">Zinc-finger</keyword>
<dbReference type="CDD" id="cd09633">
    <property type="entry name" value="Deltex_C"/>
    <property type="match status" value="1"/>
</dbReference>
<dbReference type="InterPro" id="IPR039396">
    <property type="entry name" value="Deltex_C"/>
</dbReference>
<dbReference type="PANTHER" id="PTHR12622">
    <property type="entry name" value="DELTEX-RELATED"/>
    <property type="match status" value="1"/>
</dbReference>
<dbReference type="GO" id="GO:0007219">
    <property type="term" value="P:Notch signaling pathway"/>
    <property type="evidence" value="ECO:0007669"/>
    <property type="project" value="InterPro"/>
</dbReference>
<comment type="caution">
    <text evidence="7">The sequence shown here is derived from an EMBL/GenBank/DDBJ whole genome shotgun (WGS) entry which is preliminary data.</text>
</comment>
<comment type="catalytic activity">
    <reaction evidence="1 5">
        <text>S-ubiquitinyl-[E2 ubiquitin-conjugating enzyme]-L-cysteine + [acceptor protein]-L-lysine = [E2 ubiquitin-conjugating enzyme]-L-cysteine + N(6)-ubiquitinyl-[acceptor protein]-L-lysine.</text>
        <dbReference type="EC" id="2.3.2.27"/>
    </reaction>
</comment>
<reference evidence="7 8" key="1">
    <citation type="submission" date="2021-06" db="EMBL/GenBank/DDBJ databases">
        <authorList>
            <person name="Palmer J.M."/>
        </authorList>
    </citation>
    <scope>NUCLEOTIDE SEQUENCE [LARGE SCALE GENOMIC DNA]</scope>
    <source>
        <strain evidence="7 8">MEX-2019</strain>
        <tissue evidence="7">Muscle</tissue>
    </source>
</reference>
<comment type="pathway">
    <text evidence="2 5">Protein modification; protein ubiquitination.</text>
</comment>
<keyword evidence="3 5" id="KW-0808">Transferase</keyword>
<keyword evidence="4 5" id="KW-0479">Metal-binding</keyword>
<evidence type="ECO:0000313" key="7">
    <source>
        <dbReference type="EMBL" id="KAK5613800.1"/>
    </source>
</evidence>
<evidence type="ECO:0000256" key="4">
    <source>
        <dbReference type="ARBA" id="ARBA00022723"/>
    </source>
</evidence>
<keyword evidence="5" id="KW-0963">Cytoplasm</keyword>
<dbReference type="Proteomes" id="UP001311232">
    <property type="component" value="Unassembled WGS sequence"/>
</dbReference>
<dbReference type="Gene3D" id="3.30.390.130">
    <property type="match status" value="1"/>
</dbReference>